<evidence type="ECO:0000256" key="1">
    <source>
        <dbReference type="ARBA" id="ARBA00004123"/>
    </source>
</evidence>
<name>A0A0D2FWR3_9EURO</name>
<feature type="compositionally biased region" description="Polar residues" evidence="5">
    <location>
        <begin position="199"/>
        <end position="212"/>
    </location>
</feature>
<dbReference type="GO" id="GO:0003677">
    <property type="term" value="F:DNA binding"/>
    <property type="evidence" value="ECO:0007669"/>
    <property type="project" value="UniProtKB-UniRule"/>
</dbReference>
<dbReference type="InterPro" id="IPR056513">
    <property type="entry name" value="INO80F"/>
</dbReference>
<feature type="coiled-coil region" evidence="4">
    <location>
        <begin position="34"/>
        <end position="61"/>
    </location>
</feature>
<evidence type="ECO:0000256" key="4">
    <source>
        <dbReference type="SAM" id="Coils"/>
    </source>
</evidence>
<gene>
    <name evidence="7" type="ORF">PV04_01059</name>
</gene>
<dbReference type="InterPro" id="IPR009071">
    <property type="entry name" value="HMG_box_dom"/>
</dbReference>
<reference evidence="7 8" key="1">
    <citation type="submission" date="2015-01" db="EMBL/GenBank/DDBJ databases">
        <title>The Genome Sequence of Capronia semiimmersa CBS27337.</title>
        <authorList>
            <consortium name="The Broad Institute Genomics Platform"/>
            <person name="Cuomo C."/>
            <person name="de Hoog S."/>
            <person name="Gorbushina A."/>
            <person name="Stielow B."/>
            <person name="Teixiera M."/>
            <person name="Abouelleil A."/>
            <person name="Chapman S.B."/>
            <person name="Priest M."/>
            <person name="Young S.K."/>
            <person name="Wortman J."/>
            <person name="Nusbaum C."/>
            <person name="Birren B."/>
        </authorList>
    </citation>
    <scope>NUCLEOTIDE SEQUENCE [LARGE SCALE GENOMIC DNA]</scope>
    <source>
        <strain evidence="7 8">CBS 27337</strain>
    </source>
</reference>
<feature type="region of interest" description="Disordered" evidence="5">
    <location>
        <begin position="1"/>
        <end position="20"/>
    </location>
</feature>
<feature type="region of interest" description="Disordered" evidence="5">
    <location>
        <begin position="120"/>
        <end position="277"/>
    </location>
</feature>
<evidence type="ECO:0000259" key="6">
    <source>
        <dbReference type="PROSITE" id="PS50118"/>
    </source>
</evidence>
<keyword evidence="2 3" id="KW-0539">Nucleus</keyword>
<evidence type="ECO:0000313" key="7">
    <source>
        <dbReference type="EMBL" id="KIW72898.1"/>
    </source>
</evidence>
<dbReference type="AlphaFoldDB" id="A0A0D2FWR3"/>
<evidence type="ECO:0000256" key="3">
    <source>
        <dbReference type="PROSITE-ProRule" id="PRU00267"/>
    </source>
</evidence>
<feature type="DNA-binding region" description="HMG box" evidence="3">
    <location>
        <begin position="270"/>
        <end position="335"/>
    </location>
</feature>
<dbReference type="PROSITE" id="PS50118">
    <property type="entry name" value="HMG_BOX_2"/>
    <property type="match status" value="1"/>
</dbReference>
<proteinExistence type="predicted"/>
<dbReference type="GO" id="GO:0005634">
    <property type="term" value="C:nucleus"/>
    <property type="evidence" value="ECO:0007669"/>
    <property type="project" value="UniProtKB-SubCell"/>
</dbReference>
<sequence length="350" mass="38849">MDTKDTPFPPASEVPLHRNAPLAPTQELAYRKKCIALKRRLAEIEANNDATRKKIALETQRVQKMRLNRTILLNKLQEIMTTPAKKLTPEQLEKLGMMANGNGNLADFAGSAVAPELQHRRPDGEGLLDDSSDETDEDEPEPSERPERRRRANNAYRETVLNTTAPGEPIPSLYQQPALPNLAPANSFSPAPPHDAAMLTSSFHVNSSTPQGGPTGRIPPQYPEAGYPHSSPLGINQQLGMSYQSPGQPRAPSVPSSDVNGVGRGVPPRPERPEDPYTQFTLHMRPQLEADYPPGEIPAKIQFEWDNLSVDNRKLWEDRYLGQMQEYETAMDAWKKARRDTPGGFPAINS</sequence>
<dbReference type="HOGENOM" id="CLU_721663_0_0_1"/>
<dbReference type="InterPro" id="IPR036910">
    <property type="entry name" value="HMG_box_dom_sf"/>
</dbReference>
<evidence type="ECO:0000256" key="2">
    <source>
        <dbReference type="ARBA" id="ARBA00023242"/>
    </source>
</evidence>
<dbReference type="SMART" id="SM00398">
    <property type="entry name" value="HMG"/>
    <property type="match status" value="1"/>
</dbReference>
<organism evidence="7 8">
    <name type="scientific">Phialophora macrospora</name>
    <dbReference type="NCBI Taxonomy" id="1851006"/>
    <lineage>
        <taxon>Eukaryota</taxon>
        <taxon>Fungi</taxon>
        <taxon>Dikarya</taxon>
        <taxon>Ascomycota</taxon>
        <taxon>Pezizomycotina</taxon>
        <taxon>Eurotiomycetes</taxon>
        <taxon>Chaetothyriomycetidae</taxon>
        <taxon>Chaetothyriales</taxon>
        <taxon>Herpotrichiellaceae</taxon>
        <taxon>Phialophora</taxon>
    </lineage>
</organism>
<keyword evidence="4" id="KW-0175">Coiled coil</keyword>
<accession>A0A0D2FWR3</accession>
<evidence type="ECO:0000256" key="5">
    <source>
        <dbReference type="SAM" id="MobiDB-lite"/>
    </source>
</evidence>
<dbReference type="Proteomes" id="UP000054266">
    <property type="component" value="Unassembled WGS sequence"/>
</dbReference>
<dbReference type="EMBL" id="KN846956">
    <property type="protein sequence ID" value="KIW72898.1"/>
    <property type="molecule type" value="Genomic_DNA"/>
</dbReference>
<feature type="compositionally biased region" description="Polar residues" evidence="5">
    <location>
        <begin position="233"/>
        <end position="247"/>
    </location>
</feature>
<feature type="domain" description="HMG box" evidence="6">
    <location>
        <begin position="270"/>
        <end position="335"/>
    </location>
</feature>
<evidence type="ECO:0000313" key="8">
    <source>
        <dbReference type="Proteomes" id="UP000054266"/>
    </source>
</evidence>
<dbReference type="Pfam" id="PF24245">
    <property type="entry name" value="INO80F"/>
    <property type="match status" value="1"/>
</dbReference>
<keyword evidence="3" id="KW-0238">DNA-binding</keyword>
<comment type="subcellular location">
    <subcellularLocation>
        <location evidence="1">Nucleus</location>
    </subcellularLocation>
</comment>
<dbReference type="SUPFAM" id="SSF47095">
    <property type="entry name" value="HMG-box"/>
    <property type="match status" value="1"/>
</dbReference>
<protein>
    <recommendedName>
        <fullName evidence="6">HMG box domain-containing protein</fullName>
    </recommendedName>
</protein>
<dbReference type="Gene3D" id="1.10.30.10">
    <property type="entry name" value="High mobility group box domain"/>
    <property type="match status" value="1"/>
</dbReference>
<feature type="compositionally biased region" description="Acidic residues" evidence="5">
    <location>
        <begin position="126"/>
        <end position="141"/>
    </location>
</feature>
<dbReference type="STRING" id="5601.A0A0D2FWR3"/>
<keyword evidence="8" id="KW-1185">Reference proteome</keyword>